<dbReference type="InterPro" id="IPR008922">
    <property type="entry name" value="Di-copper_centre_dom_sf"/>
</dbReference>
<sequence>MRTPAFLLAVVLVAIAHVSAAAAASAAPKCRKLALRQEWRTLAPEHQEAWLAGVKCLASIRHQRLSFTAQGERLPGAHSLYDDFAFTHNALDHSAHQNAYFLPWHRWFVHLFDTSLREKCGYTGPTPYWDWTLDVAALAASPIFSAHPTRGLGTTGDCTDATTDCLVRDGALAAPASGFALSYPVPHGLRRNLSLFPEAENDPAPAPAPATDPAAPPSPRPRARELERRALEMPINTTLTPTRVAAALRDSAPGDFFRFQYRMTQAHNRVHEFVGGDMDAECPAVVPEPQCTGSYSSNDPVFWLHHTQLDRLWSTWQAAHPANARAFSGVPLHTHNASDPRYDAAASAQHVLAFDRLSVGVPVYETFDHAAPPFCYEYPPYAYPTPADRDADTDAEALRSE</sequence>
<feature type="region of interest" description="Disordered" evidence="2">
    <location>
        <begin position="197"/>
        <end position="222"/>
    </location>
</feature>
<feature type="chain" id="PRO_5004843940" description="Tyrosinase copper-binding domain-containing protein" evidence="3">
    <location>
        <begin position="22"/>
        <end position="401"/>
    </location>
</feature>
<protein>
    <recommendedName>
        <fullName evidence="4">Tyrosinase copper-binding domain-containing protein</fullName>
    </recommendedName>
</protein>
<dbReference type="SUPFAM" id="SSF48056">
    <property type="entry name" value="Di-copper centre-containing domain"/>
    <property type="match status" value="1"/>
</dbReference>
<evidence type="ECO:0000313" key="5">
    <source>
        <dbReference type="EMBL" id="ETW74654.1"/>
    </source>
</evidence>
<dbReference type="KEGG" id="hir:HETIRDRAFT_456224"/>
<gene>
    <name evidence="5" type="ORF">HETIRDRAFT_456224</name>
</gene>
<dbReference type="STRING" id="747525.W4JMG0"/>
<dbReference type="InterPro" id="IPR050316">
    <property type="entry name" value="Tyrosinase/Hemocyanin"/>
</dbReference>
<keyword evidence="1" id="KW-0479">Metal-binding</keyword>
<feature type="signal peptide" evidence="3">
    <location>
        <begin position="1"/>
        <end position="21"/>
    </location>
</feature>
<dbReference type="Gene3D" id="1.10.1280.10">
    <property type="entry name" value="Di-copper center containing domain from catechol oxidase"/>
    <property type="match status" value="1"/>
</dbReference>
<evidence type="ECO:0000256" key="2">
    <source>
        <dbReference type="SAM" id="MobiDB-lite"/>
    </source>
</evidence>
<evidence type="ECO:0000259" key="4">
    <source>
        <dbReference type="PROSITE" id="PS00498"/>
    </source>
</evidence>
<dbReference type="EMBL" id="KI925467">
    <property type="protein sequence ID" value="ETW74654.1"/>
    <property type="molecule type" value="Genomic_DNA"/>
</dbReference>
<organism evidence="5 6">
    <name type="scientific">Heterobasidion irregulare (strain TC 32-1)</name>
    <dbReference type="NCBI Taxonomy" id="747525"/>
    <lineage>
        <taxon>Eukaryota</taxon>
        <taxon>Fungi</taxon>
        <taxon>Dikarya</taxon>
        <taxon>Basidiomycota</taxon>
        <taxon>Agaricomycotina</taxon>
        <taxon>Agaricomycetes</taxon>
        <taxon>Russulales</taxon>
        <taxon>Bondarzewiaceae</taxon>
        <taxon>Heterobasidion</taxon>
        <taxon>Heterobasidion annosum species complex</taxon>
    </lineage>
</organism>
<dbReference type="eggNOG" id="ENOG502RM4B">
    <property type="taxonomic scope" value="Eukaryota"/>
</dbReference>
<dbReference type="PRINTS" id="PR00092">
    <property type="entry name" value="TYROSINASE"/>
</dbReference>
<keyword evidence="3" id="KW-0732">Signal</keyword>
<dbReference type="AlphaFoldDB" id="W4JMG0"/>
<dbReference type="Proteomes" id="UP000030671">
    <property type="component" value="Unassembled WGS sequence"/>
</dbReference>
<dbReference type="OrthoDB" id="6132182at2759"/>
<accession>W4JMG0</accession>
<keyword evidence="6" id="KW-1185">Reference proteome</keyword>
<dbReference type="GeneID" id="20676718"/>
<dbReference type="PROSITE" id="PS00498">
    <property type="entry name" value="TYROSINASE_2"/>
    <property type="match status" value="1"/>
</dbReference>
<dbReference type="GO" id="GO:0016491">
    <property type="term" value="F:oxidoreductase activity"/>
    <property type="evidence" value="ECO:0007669"/>
    <property type="project" value="InterPro"/>
</dbReference>
<dbReference type="RefSeq" id="XP_009553149.1">
    <property type="nucleotide sequence ID" value="XM_009554854.1"/>
</dbReference>
<evidence type="ECO:0000256" key="3">
    <source>
        <dbReference type="SAM" id="SignalP"/>
    </source>
</evidence>
<dbReference type="InParanoid" id="W4JMG0"/>
<dbReference type="PANTHER" id="PTHR11474">
    <property type="entry name" value="TYROSINASE FAMILY MEMBER"/>
    <property type="match status" value="1"/>
</dbReference>
<evidence type="ECO:0000313" key="6">
    <source>
        <dbReference type="Proteomes" id="UP000030671"/>
    </source>
</evidence>
<dbReference type="HOGENOM" id="CLU_035914_1_3_1"/>
<name>W4JMG0_HETIT</name>
<dbReference type="Pfam" id="PF00264">
    <property type="entry name" value="Tyrosinase"/>
    <property type="match status" value="1"/>
</dbReference>
<feature type="domain" description="Tyrosinase copper-binding" evidence="4">
    <location>
        <begin position="299"/>
        <end position="310"/>
    </location>
</feature>
<dbReference type="InterPro" id="IPR002227">
    <property type="entry name" value="Tyrosinase_Cu-bd"/>
</dbReference>
<reference evidence="5 6" key="1">
    <citation type="journal article" date="2012" name="New Phytol.">
        <title>Insight into trade-off between wood decay and parasitism from the genome of a fungal forest pathogen.</title>
        <authorList>
            <person name="Olson A."/>
            <person name="Aerts A."/>
            <person name="Asiegbu F."/>
            <person name="Belbahri L."/>
            <person name="Bouzid O."/>
            <person name="Broberg A."/>
            <person name="Canback B."/>
            <person name="Coutinho P.M."/>
            <person name="Cullen D."/>
            <person name="Dalman K."/>
            <person name="Deflorio G."/>
            <person name="van Diepen L.T."/>
            <person name="Dunand C."/>
            <person name="Duplessis S."/>
            <person name="Durling M."/>
            <person name="Gonthier P."/>
            <person name="Grimwood J."/>
            <person name="Fossdal C.G."/>
            <person name="Hansson D."/>
            <person name="Henrissat B."/>
            <person name="Hietala A."/>
            <person name="Himmelstrand K."/>
            <person name="Hoffmeister D."/>
            <person name="Hogberg N."/>
            <person name="James T.Y."/>
            <person name="Karlsson M."/>
            <person name="Kohler A."/>
            <person name="Kues U."/>
            <person name="Lee Y.H."/>
            <person name="Lin Y.C."/>
            <person name="Lind M."/>
            <person name="Lindquist E."/>
            <person name="Lombard V."/>
            <person name="Lucas S."/>
            <person name="Lunden K."/>
            <person name="Morin E."/>
            <person name="Murat C."/>
            <person name="Park J."/>
            <person name="Raffaello T."/>
            <person name="Rouze P."/>
            <person name="Salamov A."/>
            <person name="Schmutz J."/>
            <person name="Solheim H."/>
            <person name="Stahlberg J."/>
            <person name="Velez H."/>
            <person name="de Vries R.P."/>
            <person name="Wiebenga A."/>
            <person name="Woodward S."/>
            <person name="Yakovlev I."/>
            <person name="Garbelotto M."/>
            <person name="Martin F."/>
            <person name="Grigoriev I.V."/>
            <person name="Stenlid J."/>
        </authorList>
    </citation>
    <scope>NUCLEOTIDE SEQUENCE [LARGE SCALE GENOMIC DNA]</scope>
    <source>
        <strain evidence="5 6">TC 32-1</strain>
    </source>
</reference>
<evidence type="ECO:0000256" key="1">
    <source>
        <dbReference type="ARBA" id="ARBA00022723"/>
    </source>
</evidence>
<dbReference type="GO" id="GO:0046872">
    <property type="term" value="F:metal ion binding"/>
    <property type="evidence" value="ECO:0007669"/>
    <property type="project" value="UniProtKB-KW"/>
</dbReference>
<dbReference type="PANTHER" id="PTHR11474:SF127">
    <property type="entry name" value="TYROSINASE COPPER-BINDING DOMAIN-CONTAINING PROTEIN"/>
    <property type="match status" value="1"/>
</dbReference>
<proteinExistence type="predicted"/>
<feature type="compositionally biased region" description="Pro residues" evidence="2">
    <location>
        <begin position="204"/>
        <end position="220"/>
    </location>
</feature>